<dbReference type="OrthoDB" id="8593494at2"/>
<keyword evidence="5 6" id="KW-0408">Iron</keyword>
<dbReference type="InterPro" id="IPR002324">
    <property type="entry name" value="Cyt_c_ID"/>
</dbReference>
<name>A0A6S6Y0N0_9PROT</name>
<evidence type="ECO:0000256" key="5">
    <source>
        <dbReference type="ARBA" id="ARBA00023004"/>
    </source>
</evidence>
<dbReference type="GO" id="GO:0020037">
    <property type="term" value="F:heme binding"/>
    <property type="evidence" value="ECO:0007669"/>
    <property type="project" value="InterPro"/>
</dbReference>
<organism evidence="7 8">
    <name type="scientific">Denitratisoma oestradiolicum</name>
    <dbReference type="NCBI Taxonomy" id="311182"/>
    <lineage>
        <taxon>Bacteria</taxon>
        <taxon>Pseudomonadati</taxon>
        <taxon>Pseudomonadota</taxon>
        <taxon>Betaproteobacteria</taxon>
        <taxon>Nitrosomonadales</taxon>
        <taxon>Sterolibacteriaceae</taxon>
        <taxon>Denitratisoma</taxon>
    </lineage>
</organism>
<dbReference type="EMBL" id="LR778301">
    <property type="protein sequence ID" value="CAB1368732.1"/>
    <property type="molecule type" value="Genomic_DNA"/>
</dbReference>
<dbReference type="SUPFAM" id="SSF46626">
    <property type="entry name" value="Cytochrome c"/>
    <property type="match status" value="1"/>
</dbReference>
<dbReference type="AlphaFoldDB" id="A0A6S6Y0N0"/>
<dbReference type="Proteomes" id="UP000515733">
    <property type="component" value="Chromosome"/>
</dbReference>
<dbReference type="Gene3D" id="1.10.760.10">
    <property type="entry name" value="Cytochrome c-like domain"/>
    <property type="match status" value="1"/>
</dbReference>
<dbReference type="InterPro" id="IPR036909">
    <property type="entry name" value="Cyt_c-like_dom_sf"/>
</dbReference>
<sequence>MSVRNTGIVCVLILSFGSPVLAVDEEAAEELLKVSKCLKCHSVDKKKSGPTYQEVAAKYKGKPEAEAKLTKHVTEPSKVKVDGKETDHGAAKTRDPAKVKNLIEWILSR</sequence>
<keyword evidence="2 6" id="KW-0349">Heme</keyword>
<comment type="PTM">
    <text evidence="6">Binds 1 heme c group covalently per subunit.</text>
</comment>
<evidence type="ECO:0000256" key="3">
    <source>
        <dbReference type="ARBA" id="ARBA00022723"/>
    </source>
</evidence>
<dbReference type="PRINTS" id="PR00606">
    <property type="entry name" value="CYTCHROMECID"/>
</dbReference>
<evidence type="ECO:0000313" key="7">
    <source>
        <dbReference type="EMBL" id="CAB1368732.1"/>
    </source>
</evidence>
<evidence type="ECO:0000313" key="8">
    <source>
        <dbReference type="Proteomes" id="UP000515733"/>
    </source>
</evidence>
<keyword evidence="8" id="KW-1185">Reference proteome</keyword>
<dbReference type="InterPro" id="IPR009056">
    <property type="entry name" value="Cyt_c-like_dom"/>
</dbReference>
<dbReference type="PROSITE" id="PS51007">
    <property type="entry name" value="CYTC"/>
    <property type="match status" value="1"/>
</dbReference>
<keyword evidence="4" id="KW-0249">Electron transport</keyword>
<dbReference type="GO" id="GO:0005506">
    <property type="term" value="F:iron ion binding"/>
    <property type="evidence" value="ECO:0007669"/>
    <property type="project" value="InterPro"/>
</dbReference>
<keyword evidence="1" id="KW-0813">Transport</keyword>
<feature type="binding site" description="covalent" evidence="6">
    <location>
        <position position="41"/>
    </location>
    <ligand>
        <name>heme c</name>
        <dbReference type="ChEBI" id="CHEBI:61717"/>
    </ligand>
</feature>
<protein>
    <submittedName>
        <fullName evidence="7">Cytochrome c, class I</fullName>
    </submittedName>
</protein>
<accession>A0A6S6Y0N0</accession>
<keyword evidence="3 6" id="KW-0479">Metal-binding</keyword>
<evidence type="ECO:0000256" key="4">
    <source>
        <dbReference type="ARBA" id="ARBA00022982"/>
    </source>
</evidence>
<gene>
    <name evidence="7" type="ORF">DENOEST_1567</name>
</gene>
<reference evidence="7 8" key="1">
    <citation type="submission" date="2020-03" db="EMBL/GenBank/DDBJ databases">
        <authorList>
            <consortium name="Genoscope - CEA"/>
            <person name="William W."/>
        </authorList>
    </citation>
    <scope>NUCLEOTIDE SEQUENCE [LARGE SCALE GENOMIC DNA]</scope>
    <source>
        <strain evidence="8">DSM 16959</strain>
    </source>
</reference>
<dbReference type="RefSeq" id="WP_145769820.1">
    <property type="nucleotide sequence ID" value="NZ_LR778301.1"/>
</dbReference>
<evidence type="ECO:0000256" key="6">
    <source>
        <dbReference type="PIRSR" id="PIRSR602324-1"/>
    </source>
</evidence>
<dbReference type="GO" id="GO:0009055">
    <property type="term" value="F:electron transfer activity"/>
    <property type="evidence" value="ECO:0007669"/>
    <property type="project" value="InterPro"/>
</dbReference>
<evidence type="ECO:0000256" key="2">
    <source>
        <dbReference type="ARBA" id="ARBA00022617"/>
    </source>
</evidence>
<evidence type="ECO:0000256" key="1">
    <source>
        <dbReference type="ARBA" id="ARBA00022448"/>
    </source>
</evidence>
<proteinExistence type="predicted"/>
<dbReference type="KEGG" id="doe:DENOEST_1567"/>
<dbReference type="Pfam" id="PF00034">
    <property type="entry name" value="Cytochrom_C"/>
    <property type="match status" value="1"/>
</dbReference>
<feature type="binding site" description="covalent" evidence="6">
    <location>
        <position position="37"/>
    </location>
    <ligand>
        <name>heme c</name>
        <dbReference type="ChEBI" id="CHEBI:61717"/>
    </ligand>
</feature>